<gene>
    <name evidence="1" type="ORF">MPLG2_2457</name>
</gene>
<dbReference type="KEGG" id="mgg:MPLG2_2457"/>
<protein>
    <submittedName>
        <fullName evidence="1">Uncharacterized protein</fullName>
    </submittedName>
</protein>
<organism evidence="1 2">
    <name type="scientific">Micropruina glycogenica</name>
    <dbReference type="NCBI Taxonomy" id="75385"/>
    <lineage>
        <taxon>Bacteria</taxon>
        <taxon>Bacillati</taxon>
        <taxon>Actinomycetota</taxon>
        <taxon>Actinomycetes</taxon>
        <taxon>Propionibacteriales</taxon>
        <taxon>Nocardioidaceae</taxon>
        <taxon>Micropruina</taxon>
    </lineage>
</organism>
<evidence type="ECO:0000313" key="1">
    <source>
        <dbReference type="EMBL" id="SPD87487.1"/>
    </source>
</evidence>
<dbReference type="AlphaFoldDB" id="A0A2N9JJ61"/>
<dbReference type="RefSeq" id="WP_105186207.1">
    <property type="nucleotide sequence ID" value="NZ_BAAAGO010000031.1"/>
</dbReference>
<dbReference type="Proteomes" id="UP000238164">
    <property type="component" value="Chromosome 1"/>
</dbReference>
<accession>A0A2N9JJ61</accession>
<keyword evidence="2" id="KW-1185">Reference proteome</keyword>
<sequence length="69" mass="7563">MAWYWRAKPEFEAIAGVDGLTVSGPFDTQAAAEHWLTGTFEALADRGVQAVSLYEEDRLVYGPMNLDAG</sequence>
<evidence type="ECO:0000313" key="2">
    <source>
        <dbReference type="Proteomes" id="UP000238164"/>
    </source>
</evidence>
<proteinExistence type="predicted"/>
<dbReference type="EMBL" id="LT985188">
    <property type="protein sequence ID" value="SPD87487.1"/>
    <property type="molecule type" value="Genomic_DNA"/>
</dbReference>
<reference evidence="1 2" key="1">
    <citation type="submission" date="2018-02" db="EMBL/GenBank/DDBJ databases">
        <authorList>
            <person name="Cohen D.B."/>
            <person name="Kent A.D."/>
        </authorList>
    </citation>
    <scope>NUCLEOTIDE SEQUENCE [LARGE SCALE GENOMIC DNA]</scope>
    <source>
        <strain evidence="1">1</strain>
    </source>
</reference>
<dbReference type="OrthoDB" id="3214648at2"/>
<name>A0A2N9JJ61_9ACTN</name>